<sequence>MKIPGHEFDFEQIVDDFVYINAYFWNFVRHTFILSYDEKQKIWKAVEKLLIDNQVEASIFFVF</sequence>
<evidence type="ECO:0000313" key="2">
    <source>
        <dbReference type="EMBL" id="OTF86389.1"/>
    </source>
</evidence>
<dbReference type="AlphaFoldDB" id="A0A251RU35"/>
<gene>
    <name evidence="2" type="ORF">HannXRQ_Chr17g0550271</name>
    <name evidence="1" type="ORF">HanXRQr2_Chr04g0158991</name>
</gene>
<reference evidence="2" key="2">
    <citation type="submission" date="2017-02" db="EMBL/GenBank/DDBJ databases">
        <title>Sunflower complete genome.</title>
        <authorList>
            <person name="Langlade N."/>
            <person name="Munos S."/>
        </authorList>
    </citation>
    <scope>NUCLEOTIDE SEQUENCE [LARGE SCALE GENOMIC DNA]</scope>
    <source>
        <tissue evidence="2">Leaves</tissue>
    </source>
</reference>
<evidence type="ECO:0000313" key="1">
    <source>
        <dbReference type="EMBL" id="KAF5809594.1"/>
    </source>
</evidence>
<dbReference type="InParanoid" id="A0A251RU35"/>
<dbReference type="Proteomes" id="UP000215914">
    <property type="component" value="Chromosome 17"/>
</dbReference>
<dbReference type="STRING" id="4232.A0A251RU35"/>
<name>A0A251RU35_HELAN</name>
<protein>
    <submittedName>
        <fullName evidence="2">Uncharacterized protein</fullName>
    </submittedName>
</protein>
<organism evidence="2 3">
    <name type="scientific">Helianthus annuus</name>
    <name type="common">Common sunflower</name>
    <dbReference type="NCBI Taxonomy" id="4232"/>
    <lineage>
        <taxon>Eukaryota</taxon>
        <taxon>Viridiplantae</taxon>
        <taxon>Streptophyta</taxon>
        <taxon>Embryophyta</taxon>
        <taxon>Tracheophyta</taxon>
        <taxon>Spermatophyta</taxon>
        <taxon>Magnoliopsida</taxon>
        <taxon>eudicotyledons</taxon>
        <taxon>Gunneridae</taxon>
        <taxon>Pentapetalae</taxon>
        <taxon>asterids</taxon>
        <taxon>campanulids</taxon>
        <taxon>Asterales</taxon>
        <taxon>Asteraceae</taxon>
        <taxon>Asteroideae</taxon>
        <taxon>Heliantheae alliance</taxon>
        <taxon>Heliantheae</taxon>
        <taxon>Helianthus</taxon>
    </lineage>
</organism>
<keyword evidence="3" id="KW-1185">Reference proteome</keyword>
<proteinExistence type="predicted"/>
<dbReference type="EMBL" id="CM007906">
    <property type="protein sequence ID" value="OTF86389.1"/>
    <property type="molecule type" value="Genomic_DNA"/>
</dbReference>
<dbReference type="Gramene" id="mRNA:HanXRQr2_Chr04g0158991">
    <property type="protein sequence ID" value="mRNA:HanXRQr2_Chr04g0158991"/>
    <property type="gene ID" value="HanXRQr2_Chr04g0158991"/>
</dbReference>
<reference evidence="1 3" key="1">
    <citation type="journal article" date="2017" name="Nature">
        <title>The sunflower genome provides insights into oil metabolism, flowering and Asterid evolution.</title>
        <authorList>
            <person name="Badouin H."/>
            <person name="Gouzy J."/>
            <person name="Grassa C.J."/>
            <person name="Murat F."/>
            <person name="Staton S.E."/>
            <person name="Cottret L."/>
            <person name="Lelandais-Briere C."/>
            <person name="Owens G.L."/>
            <person name="Carrere S."/>
            <person name="Mayjonade B."/>
            <person name="Legrand L."/>
            <person name="Gill N."/>
            <person name="Kane N.C."/>
            <person name="Bowers J.E."/>
            <person name="Hubner S."/>
            <person name="Bellec A."/>
            <person name="Berard A."/>
            <person name="Berges H."/>
            <person name="Blanchet N."/>
            <person name="Boniface M.C."/>
            <person name="Brunel D."/>
            <person name="Catrice O."/>
            <person name="Chaidir N."/>
            <person name="Claudel C."/>
            <person name="Donnadieu C."/>
            <person name="Faraut T."/>
            <person name="Fievet G."/>
            <person name="Helmstetter N."/>
            <person name="King M."/>
            <person name="Knapp S.J."/>
            <person name="Lai Z."/>
            <person name="Le Paslier M.C."/>
            <person name="Lippi Y."/>
            <person name="Lorenzon L."/>
            <person name="Mandel J.R."/>
            <person name="Marage G."/>
            <person name="Marchand G."/>
            <person name="Marquand E."/>
            <person name="Bret-Mestries E."/>
            <person name="Morien E."/>
            <person name="Nambeesan S."/>
            <person name="Nguyen T."/>
            <person name="Pegot-Espagnet P."/>
            <person name="Pouilly N."/>
            <person name="Raftis F."/>
            <person name="Sallet E."/>
            <person name="Schiex T."/>
            <person name="Thomas J."/>
            <person name="Vandecasteele C."/>
            <person name="Vares D."/>
            <person name="Vear F."/>
            <person name="Vautrin S."/>
            <person name="Crespi M."/>
            <person name="Mangin B."/>
            <person name="Burke J.M."/>
            <person name="Salse J."/>
            <person name="Munos S."/>
            <person name="Vincourt P."/>
            <person name="Rieseberg L.H."/>
            <person name="Langlade N.B."/>
        </authorList>
    </citation>
    <scope>NUCLEOTIDE SEQUENCE [LARGE SCALE GENOMIC DNA]</scope>
    <source>
        <strain evidence="3">cv. SF193</strain>
        <tissue evidence="1">Leaves</tissue>
    </source>
</reference>
<reference evidence="1" key="3">
    <citation type="submission" date="2020-06" db="EMBL/GenBank/DDBJ databases">
        <title>Helianthus annuus Genome sequencing and assembly Release 2.</title>
        <authorList>
            <person name="Gouzy J."/>
            <person name="Langlade N."/>
            <person name="Munos S."/>
        </authorList>
    </citation>
    <scope>NUCLEOTIDE SEQUENCE</scope>
    <source>
        <tissue evidence="1">Leaves</tissue>
    </source>
</reference>
<accession>A0A251RU35</accession>
<evidence type="ECO:0000313" key="3">
    <source>
        <dbReference type="Proteomes" id="UP000215914"/>
    </source>
</evidence>
<dbReference type="EMBL" id="MNCJ02000319">
    <property type="protein sequence ID" value="KAF5809594.1"/>
    <property type="molecule type" value="Genomic_DNA"/>
</dbReference>